<comment type="subcellular location">
    <subcellularLocation>
        <location evidence="1">Cell membrane</location>
        <topology evidence="1">Multi-pass membrane protein</topology>
    </subcellularLocation>
</comment>
<evidence type="ECO:0000313" key="5">
    <source>
        <dbReference type="Proteomes" id="UP000237983"/>
    </source>
</evidence>
<keyword evidence="1" id="KW-0812">Transmembrane</keyword>
<dbReference type="Proteomes" id="UP000237983">
    <property type="component" value="Unassembled WGS sequence"/>
</dbReference>
<dbReference type="RefSeq" id="WP_106213325.1">
    <property type="nucleotide sequence ID" value="NZ_PVTL01000006.1"/>
</dbReference>
<comment type="similarity">
    <text evidence="1">Belongs to the SURF1 family.</text>
</comment>
<evidence type="ECO:0000313" key="4">
    <source>
        <dbReference type="EMBL" id="PRY67610.1"/>
    </source>
</evidence>
<evidence type="ECO:0000256" key="2">
    <source>
        <dbReference type="SAM" id="MobiDB-lite"/>
    </source>
</evidence>
<feature type="signal peptide" evidence="3">
    <location>
        <begin position="1"/>
        <end position="25"/>
    </location>
</feature>
<feature type="chain" id="PRO_5039618197" description="SURF1-like protein" evidence="3">
    <location>
        <begin position="26"/>
        <end position="282"/>
    </location>
</feature>
<accession>A0A2T0VBR4</accession>
<dbReference type="PROSITE" id="PS50895">
    <property type="entry name" value="SURF1"/>
    <property type="match status" value="1"/>
</dbReference>
<keyword evidence="1" id="KW-1003">Cell membrane</keyword>
<feature type="transmembrane region" description="Helical" evidence="1">
    <location>
        <begin position="208"/>
        <end position="229"/>
    </location>
</feature>
<keyword evidence="1" id="KW-1133">Transmembrane helix</keyword>
<keyword evidence="5" id="KW-1185">Reference proteome</keyword>
<feature type="compositionally biased region" description="Basic and acidic residues" evidence="2">
    <location>
        <begin position="260"/>
        <end position="274"/>
    </location>
</feature>
<name>A0A2T0VBR4_9MICO</name>
<keyword evidence="3" id="KW-0732">Signal</keyword>
<dbReference type="AlphaFoldDB" id="A0A2T0VBR4"/>
<feature type="compositionally biased region" description="Low complexity" evidence="2">
    <location>
        <begin position="249"/>
        <end position="259"/>
    </location>
</feature>
<dbReference type="OrthoDB" id="3266379at2"/>
<evidence type="ECO:0000256" key="3">
    <source>
        <dbReference type="SAM" id="SignalP"/>
    </source>
</evidence>
<dbReference type="Pfam" id="PF02104">
    <property type="entry name" value="SURF1"/>
    <property type="match status" value="1"/>
</dbReference>
<keyword evidence="1" id="KW-0472">Membrane</keyword>
<dbReference type="InterPro" id="IPR002994">
    <property type="entry name" value="Surf1/Shy1"/>
</dbReference>
<dbReference type="EMBL" id="PVTL01000006">
    <property type="protein sequence ID" value="PRY67610.1"/>
    <property type="molecule type" value="Genomic_DNA"/>
</dbReference>
<feature type="region of interest" description="Disordered" evidence="2">
    <location>
        <begin position="243"/>
        <end position="282"/>
    </location>
</feature>
<sequence length="282" mass="30226">MWRLARQPRWIAALVLALAIAAAFAALGQWQFSRSIVEATVVDRDTETVRQLTDVVEPQTPVMADVAGLMVSFEGTVVPGDSTVLTGRLNGGEAGYWVMAHVVVDNGASVAVALGWAETEEQAEAAAAGSVGIAALVPFQGRYLASEAPQEGDFESGERNTASVAALINEWSTPFESVYGGYVVSADAPDGLVDIDSPVPDDEVSLNWLNIFYAAEWAVFAVFAIFLWYRLVRDAWEREQEFAAEDAAEAAAQDAAESAAVDRESTPPENRDPSARTPSAKR</sequence>
<gene>
    <name evidence="4" type="ORF">B0I08_106217</name>
</gene>
<comment type="caution">
    <text evidence="1">Lacks conserved residue(s) required for the propagation of feature annotation.</text>
</comment>
<reference evidence="4 5" key="1">
    <citation type="submission" date="2018-03" db="EMBL/GenBank/DDBJ databases">
        <title>Genomic Encyclopedia of Type Strains, Phase III (KMG-III): the genomes of soil and plant-associated and newly described type strains.</title>
        <authorList>
            <person name="Whitman W."/>
        </authorList>
    </citation>
    <scope>NUCLEOTIDE SEQUENCE [LARGE SCALE GENOMIC DNA]</scope>
    <source>
        <strain evidence="4 5">CGMCC 1.12484</strain>
    </source>
</reference>
<proteinExistence type="inferred from homology"/>
<organism evidence="4 5">
    <name type="scientific">Glaciihabitans tibetensis</name>
    <dbReference type="NCBI Taxonomy" id="1266600"/>
    <lineage>
        <taxon>Bacteria</taxon>
        <taxon>Bacillati</taxon>
        <taxon>Actinomycetota</taxon>
        <taxon>Actinomycetes</taxon>
        <taxon>Micrococcales</taxon>
        <taxon>Microbacteriaceae</taxon>
        <taxon>Glaciihabitans</taxon>
    </lineage>
</organism>
<protein>
    <recommendedName>
        <fullName evidence="1">SURF1-like protein</fullName>
    </recommendedName>
</protein>
<dbReference type="GO" id="GO:0005886">
    <property type="term" value="C:plasma membrane"/>
    <property type="evidence" value="ECO:0007669"/>
    <property type="project" value="UniProtKB-SubCell"/>
</dbReference>
<evidence type="ECO:0000256" key="1">
    <source>
        <dbReference type="RuleBase" id="RU363076"/>
    </source>
</evidence>
<comment type="caution">
    <text evidence="4">The sequence shown here is derived from an EMBL/GenBank/DDBJ whole genome shotgun (WGS) entry which is preliminary data.</text>
</comment>